<evidence type="ECO:0000256" key="5">
    <source>
        <dbReference type="RuleBase" id="RU003523"/>
    </source>
</evidence>
<keyword evidence="2 5" id="KW-0808">Transferase</keyword>
<dbReference type="InterPro" id="IPR013785">
    <property type="entry name" value="Aldolase_TIM"/>
</dbReference>
<reference evidence="7" key="1">
    <citation type="journal article" date="2014" name="Int. J. Syst. Evol. Microbiol.">
        <title>Complete genome of a new Firmicutes species belonging to the dominant human colonic microbiota ('Ruminococcus bicirculans') reveals two chromosomes and a selective capacity to utilize plant glucans.</title>
        <authorList>
            <consortium name="NISC Comparative Sequencing Program"/>
            <person name="Wegmann U."/>
            <person name="Louis P."/>
            <person name="Goesmann A."/>
            <person name="Henrissat B."/>
            <person name="Duncan S.H."/>
            <person name="Flint H.J."/>
        </authorList>
    </citation>
    <scope>NUCLEOTIDE SEQUENCE</scope>
    <source>
        <strain evidence="7">NBRC 103408</strain>
    </source>
</reference>
<protein>
    <submittedName>
        <fullName evidence="7">Hydroxymethylglutaryl-CoA lyase</fullName>
    </submittedName>
</protein>
<evidence type="ECO:0000313" key="8">
    <source>
        <dbReference type="Proteomes" id="UP001161409"/>
    </source>
</evidence>
<dbReference type="InterPro" id="IPR000891">
    <property type="entry name" value="PYR_CT"/>
</dbReference>
<keyword evidence="8" id="KW-1185">Reference proteome</keyword>
<evidence type="ECO:0000256" key="3">
    <source>
        <dbReference type="ARBA" id="ARBA00022723"/>
    </source>
</evidence>
<comment type="similarity">
    <text evidence="5">Belongs to the alpha-IPM synthase/homocitrate synthase family.</text>
</comment>
<evidence type="ECO:0000313" key="7">
    <source>
        <dbReference type="EMBL" id="GLQ06918.1"/>
    </source>
</evidence>
<keyword evidence="3" id="KW-0479">Metal-binding</keyword>
<comment type="similarity">
    <text evidence="1">Belongs to the HMG-CoA lyase family.</text>
</comment>
<sequence length="327" mass="34674">MRDLERVRAVYPEGRISLREVGLRDGLQMVKSFPSTEGKKTWIEREYNAGVRHFEVGSFLPKDRYPAFADVEQIIEFVATLPGAHASALVLNKRGALNALDTGIEEIGCVVSASEEHNRANVNRTRAETLNEIAELCSLRDQSAHKPVVSVGVAMSYGCSISGAVDPKEVLAVARECYAIGVDVVSIADTVGYAGPRQVAALTRQVVALADGRPVGAHLHDTRGLGLANAAAALDAGATIIDGAMGGLGGCPFAPNATGNVVFEDLVFMCKTNGLDIDIDVKSLIEMREVLSCEMPTETLYGALAKAGLPLTQHVNTDVSDSGNDLV</sequence>
<evidence type="ECO:0000256" key="1">
    <source>
        <dbReference type="ARBA" id="ARBA00009405"/>
    </source>
</evidence>
<evidence type="ECO:0000256" key="2">
    <source>
        <dbReference type="ARBA" id="ARBA00022679"/>
    </source>
</evidence>
<evidence type="ECO:0000256" key="4">
    <source>
        <dbReference type="ARBA" id="ARBA00023239"/>
    </source>
</evidence>
<comment type="caution">
    <text evidence="7">The sequence shown here is derived from an EMBL/GenBank/DDBJ whole genome shotgun (WGS) entry which is preliminary data.</text>
</comment>
<accession>A0ABQ5U6R9</accession>
<dbReference type="InterPro" id="IPR043594">
    <property type="entry name" value="HMGL"/>
</dbReference>
<gene>
    <name evidence="7" type="ORF">GCM10007924_21390</name>
</gene>
<dbReference type="EMBL" id="BSNF01000008">
    <property type="protein sequence ID" value="GLQ06918.1"/>
    <property type="molecule type" value="Genomic_DNA"/>
</dbReference>
<dbReference type="SUPFAM" id="SSF51569">
    <property type="entry name" value="Aldolase"/>
    <property type="match status" value="1"/>
</dbReference>
<dbReference type="Pfam" id="PF00682">
    <property type="entry name" value="HMGL-like"/>
    <property type="match status" value="1"/>
</dbReference>
<dbReference type="PANTHER" id="PTHR42738">
    <property type="entry name" value="HYDROXYMETHYLGLUTARYL-COA LYASE"/>
    <property type="match status" value="1"/>
</dbReference>
<dbReference type="PROSITE" id="PS50991">
    <property type="entry name" value="PYR_CT"/>
    <property type="match status" value="1"/>
</dbReference>
<dbReference type="GO" id="GO:0016829">
    <property type="term" value="F:lyase activity"/>
    <property type="evidence" value="ECO:0007669"/>
    <property type="project" value="UniProtKB-KW"/>
</dbReference>
<name>A0ABQ5U6R9_9PROT</name>
<dbReference type="PROSITE" id="PS00815">
    <property type="entry name" value="AIPM_HOMOCIT_SYNTH_1"/>
    <property type="match status" value="1"/>
</dbReference>
<proteinExistence type="inferred from homology"/>
<feature type="domain" description="Pyruvate carboxyltransferase" evidence="6">
    <location>
        <begin position="16"/>
        <end position="285"/>
    </location>
</feature>
<dbReference type="Proteomes" id="UP001161409">
    <property type="component" value="Unassembled WGS sequence"/>
</dbReference>
<evidence type="ECO:0000259" key="6">
    <source>
        <dbReference type="PROSITE" id="PS50991"/>
    </source>
</evidence>
<reference evidence="7" key="2">
    <citation type="submission" date="2023-01" db="EMBL/GenBank/DDBJ databases">
        <title>Draft genome sequence of Sneathiella chinensis strain NBRC 103408.</title>
        <authorList>
            <person name="Sun Q."/>
            <person name="Mori K."/>
        </authorList>
    </citation>
    <scope>NUCLEOTIDE SEQUENCE</scope>
    <source>
        <strain evidence="7">NBRC 103408</strain>
    </source>
</reference>
<dbReference type="Gene3D" id="3.20.20.70">
    <property type="entry name" value="Aldolase class I"/>
    <property type="match status" value="1"/>
</dbReference>
<dbReference type="PANTHER" id="PTHR42738:SF7">
    <property type="entry name" value="HYDROXYMETHYLGLUTARYL-COA LYASE"/>
    <property type="match status" value="1"/>
</dbReference>
<dbReference type="InterPro" id="IPR002034">
    <property type="entry name" value="AIPM/Hcit_synth_CS"/>
</dbReference>
<keyword evidence="4 7" id="KW-0456">Lyase</keyword>
<organism evidence="7 8">
    <name type="scientific">Sneathiella chinensis</name>
    <dbReference type="NCBI Taxonomy" id="349750"/>
    <lineage>
        <taxon>Bacteria</taxon>
        <taxon>Pseudomonadati</taxon>
        <taxon>Pseudomonadota</taxon>
        <taxon>Alphaproteobacteria</taxon>
        <taxon>Sneathiellales</taxon>
        <taxon>Sneathiellaceae</taxon>
        <taxon>Sneathiella</taxon>
    </lineage>
</organism>